<sequence length="323" mass="36158">MEIFSTGEQGVEDLICHAADRLRAGGIDSPEHDAMVLLAFASSDGAEVSVNDIRTSRIMGVSLRSALARWHQLDPVVSARCSERCLIRFSALIERRMHHEPLQYIVGHVHFRFLDVLVGEGVFIPRQETELVVEAALEVLRERRSQRHRVVDLCTGSGAIALSMATEMPKSDIHAVERSKRAIAWTRRNIKAYRNRIDEVGSTLELIEGDAADASTLQELDGQCDLVVSNPPYVPEREIPEQSEVRDWEPELALYGDSPDGLAFPKRIIERAATLLKDGGTLVMEHDISQGSALREFALDRGYQRARTGQDLTHRDRFLVATR</sequence>
<accession>A0AB39UA41</accession>
<evidence type="ECO:0000256" key="1">
    <source>
        <dbReference type="ARBA" id="ARBA00022603"/>
    </source>
</evidence>
<dbReference type="InterPro" id="IPR050320">
    <property type="entry name" value="N5-glutamine_MTase"/>
</dbReference>
<organism evidence="8">
    <name type="scientific">Bifidobacterium fermentum</name>
    <dbReference type="NCBI Taxonomy" id="3059035"/>
    <lineage>
        <taxon>Bacteria</taxon>
        <taxon>Bacillati</taxon>
        <taxon>Actinomycetota</taxon>
        <taxon>Actinomycetes</taxon>
        <taxon>Bifidobacteriales</taxon>
        <taxon>Bifidobacteriaceae</taxon>
        <taxon>Bifidobacterium</taxon>
    </lineage>
</organism>
<evidence type="ECO:0000256" key="5">
    <source>
        <dbReference type="HAMAP-Rule" id="MF_02126"/>
    </source>
</evidence>
<gene>
    <name evidence="5 8" type="primary">prmC</name>
    <name evidence="10" type="ORF">QN062_09345</name>
    <name evidence="9" type="ORF">QN216_03550</name>
    <name evidence="8" type="ORF">QN217_06895</name>
</gene>
<dbReference type="SUPFAM" id="SSF53335">
    <property type="entry name" value="S-adenosyl-L-methionine-dependent methyltransferases"/>
    <property type="match status" value="1"/>
</dbReference>
<feature type="domain" description="Methyltransferase small" evidence="6">
    <location>
        <begin position="135"/>
        <end position="237"/>
    </location>
</feature>
<evidence type="ECO:0000256" key="3">
    <source>
        <dbReference type="ARBA" id="ARBA00022691"/>
    </source>
</evidence>
<dbReference type="RefSeq" id="WP_369341533.1">
    <property type="nucleotide sequence ID" value="NZ_CP129675.1"/>
</dbReference>
<evidence type="ECO:0000256" key="2">
    <source>
        <dbReference type="ARBA" id="ARBA00022679"/>
    </source>
</evidence>
<dbReference type="InterPro" id="IPR040758">
    <property type="entry name" value="PrmC_N"/>
</dbReference>
<dbReference type="InterPro" id="IPR004556">
    <property type="entry name" value="HemK-like"/>
</dbReference>
<evidence type="ECO:0000256" key="4">
    <source>
        <dbReference type="ARBA" id="ARBA00048391"/>
    </source>
</evidence>
<name>A0AB39UA41_9BIFI</name>
<dbReference type="PANTHER" id="PTHR18895:SF74">
    <property type="entry name" value="MTRF1L RELEASE FACTOR GLUTAMINE METHYLTRANSFERASE"/>
    <property type="match status" value="1"/>
</dbReference>
<dbReference type="EMBL" id="CP129675">
    <property type="protein sequence ID" value="XDS45869.1"/>
    <property type="molecule type" value="Genomic_DNA"/>
</dbReference>
<reference evidence="8" key="1">
    <citation type="submission" date="2023-07" db="EMBL/GenBank/DDBJ databases">
        <title>Bifidobacterium aquikefiriaerophilum sp. nov. and Bifidobacterium eccum sp. nov., isolated from water kefir.</title>
        <authorList>
            <person name="Breselge S."/>
            <person name="Bellassi P."/>
            <person name="Barcenilla C."/>
            <person name="Alvarez-Ordonez A."/>
            <person name="Morelli L."/>
            <person name="Cotter P.D."/>
        </authorList>
    </citation>
    <scope>NUCLEOTIDE SEQUENCE</scope>
    <source>
        <strain evidence="10">WK012_4_13</strain>
        <strain evidence="9">WK013_4_14</strain>
        <strain evidence="8">WK048_4_13</strain>
    </source>
</reference>
<keyword evidence="3 5" id="KW-0949">S-adenosyl-L-methionine</keyword>
<dbReference type="InterPro" id="IPR029063">
    <property type="entry name" value="SAM-dependent_MTases_sf"/>
</dbReference>
<comment type="catalytic activity">
    <reaction evidence="4 5">
        <text>L-glutaminyl-[peptide chain release factor] + S-adenosyl-L-methionine = N(5)-methyl-L-glutaminyl-[peptide chain release factor] + S-adenosyl-L-homocysteine + H(+)</text>
        <dbReference type="Rhea" id="RHEA:42896"/>
        <dbReference type="Rhea" id="RHEA-COMP:10271"/>
        <dbReference type="Rhea" id="RHEA-COMP:10272"/>
        <dbReference type="ChEBI" id="CHEBI:15378"/>
        <dbReference type="ChEBI" id="CHEBI:30011"/>
        <dbReference type="ChEBI" id="CHEBI:57856"/>
        <dbReference type="ChEBI" id="CHEBI:59789"/>
        <dbReference type="ChEBI" id="CHEBI:61891"/>
        <dbReference type="EC" id="2.1.1.297"/>
    </reaction>
</comment>
<dbReference type="InterPro" id="IPR002052">
    <property type="entry name" value="DNA_methylase_N6_adenine_CS"/>
</dbReference>
<dbReference type="NCBIfam" id="TIGR00536">
    <property type="entry name" value="hemK_fam"/>
    <property type="match status" value="1"/>
</dbReference>
<dbReference type="GO" id="GO:0032259">
    <property type="term" value="P:methylation"/>
    <property type="evidence" value="ECO:0007669"/>
    <property type="project" value="UniProtKB-KW"/>
</dbReference>
<dbReference type="Gene3D" id="1.10.8.10">
    <property type="entry name" value="DNA helicase RuvA subunit, C-terminal domain"/>
    <property type="match status" value="1"/>
</dbReference>
<dbReference type="NCBIfam" id="TIGR03534">
    <property type="entry name" value="RF_mod_PrmC"/>
    <property type="match status" value="1"/>
</dbReference>
<evidence type="ECO:0000259" key="7">
    <source>
        <dbReference type="Pfam" id="PF17827"/>
    </source>
</evidence>
<feature type="binding site" evidence="5">
    <location>
        <position position="177"/>
    </location>
    <ligand>
        <name>S-adenosyl-L-methionine</name>
        <dbReference type="ChEBI" id="CHEBI:59789"/>
    </ligand>
</feature>
<protein>
    <recommendedName>
        <fullName evidence="5">Release factor glutamine methyltransferase</fullName>
        <shortName evidence="5">RF MTase</shortName>
        <ecNumber evidence="5">2.1.1.297</ecNumber>
    </recommendedName>
    <alternativeName>
        <fullName evidence="5">N5-glutamine methyltransferase PrmC</fullName>
    </alternativeName>
    <alternativeName>
        <fullName evidence="5">Protein-(glutamine-N5) MTase PrmC</fullName>
    </alternativeName>
    <alternativeName>
        <fullName evidence="5">Protein-glutamine N-methyltransferase PrmC</fullName>
    </alternativeName>
</protein>
<dbReference type="Pfam" id="PF05175">
    <property type="entry name" value="MTS"/>
    <property type="match status" value="1"/>
</dbReference>
<dbReference type="EC" id="2.1.1.297" evidence="5"/>
<comment type="function">
    <text evidence="5">Methylates the class 1 translation termination release factors RF1/PrfA and RF2/PrfB on the glutamine residue of the universally conserved GGQ motif.</text>
</comment>
<dbReference type="EMBL" id="CP129682">
    <property type="protein sequence ID" value="XDS49349.1"/>
    <property type="molecule type" value="Genomic_DNA"/>
</dbReference>
<evidence type="ECO:0000259" key="6">
    <source>
        <dbReference type="Pfam" id="PF05175"/>
    </source>
</evidence>
<dbReference type="PANTHER" id="PTHR18895">
    <property type="entry name" value="HEMK METHYLTRANSFERASE"/>
    <property type="match status" value="1"/>
</dbReference>
<proteinExistence type="inferred from homology"/>
<dbReference type="InterPro" id="IPR019874">
    <property type="entry name" value="RF_methyltr_PrmC"/>
</dbReference>
<dbReference type="Pfam" id="PF17827">
    <property type="entry name" value="PrmC_N"/>
    <property type="match status" value="1"/>
</dbReference>
<feature type="binding site" evidence="5">
    <location>
        <begin position="230"/>
        <end position="233"/>
    </location>
    <ligand>
        <name>substrate</name>
    </ligand>
</feature>
<dbReference type="AlphaFoldDB" id="A0AB39UA41"/>
<dbReference type="KEGG" id="bfk:QN062_09345"/>
<dbReference type="HAMAP" id="MF_02126">
    <property type="entry name" value="RF_methyltr_PrmC"/>
    <property type="match status" value="1"/>
</dbReference>
<comment type="similarity">
    <text evidence="5">Belongs to the protein N5-glutamine methyltransferase family. PrmC subfamily.</text>
</comment>
<keyword evidence="2 5" id="KW-0808">Transferase</keyword>
<comment type="caution">
    <text evidence="5">Lacks conserved residue(s) required for the propagation of feature annotation.</text>
</comment>
<dbReference type="GO" id="GO:0003676">
    <property type="term" value="F:nucleic acid binding"/>
    <property type="evidence" value="ECO:0007669"/>
    <property type="project" value="InterPro"/>
</dbReference>
<feature type="binding site" evidence="5">
    <location>
        <position position="230"/>
    </location>
    <ligand>
        <name>S-adenosyl-L-methionine</name>
        <dbReference type="ChEBI" id="CHEBI:59789"/>
    </ligand>
</feature>
<dbReference type="Gene3D" id="3.40.50.150">
    <property type="entry name" value="Vaccinia Virus protein VP39"/>
    <property type="match status" value="1"/>
</dbReference>
<keyword evidence="1 5" id="KW-0489">Methyltransferase</keyword>
<dbReference type="EMBL" id="CP129683">
    <property type="protein sequence ID" value="XDS50569.1"/>
    <property type="molecule type" value="Genomic_DNA"/>
</dbReference>
<evidence type="ECO:0000313" key="9">
    <source>
        <dbReference type="EMBL" id="XDS49349.1"/>
    </source>
</evidence>
<evidence type="ECO:0000313" key="8">
    <source>
        <dbReference type="EMBL" id="XDS45869.1"/>
    </source>
</evidence>
<evidence type="ECO:0000313" key="10">
    <source>
        <dbReference type="EMBL" id="XDS50569.1"/>
    </source>
</evidence>
<dbReference type="PROSITE" id="PS00092">
    <property type="entry name" value="N6_MTASE"/>
    <property type="match status" value="1"/>
</dbReference>
<dbReference type="CDD" id="cd02440">
    <property type="entry name" value="AdoMet_MTases"/>
    <property type="match status" value="1"/>
</dbReference>
<feature type="domain" description="Release factor glutamine methyltransferase N-terminal" evidence="7">
    <location>
        <begin position="83"/>
        <end position="107"/>
    </location>
</feature>
<dbReference type="InterPro" id="IPR007848">
    <property type="entry name" value="Small_mtfrase_dom"/>
</dbReference>
<dbReference type="GO" id="GO:0102559">
    <property type="term" value="F:peptide chain release factor N(5)-glutamine methyltransferase activity"/>
    <property type="evidence" value="ECO:0007669"/>
    <property type="project" value="UniProtKB-EC"/>
</dbReference>